<evidence type="ECO:0000313" key="2">
    <source>
        <dbReference type="EMBL" id="SHH30330.1"/>
    </source>
</evidence>
<dbReference type="Proteomes" id="UP000243255">
    <property type="component" value="Unassembled WGS sequence"/>
</dbReference>
<dbReference type="EMBL" id="FQWX01000034">
    <property type="protein sequence ID" value="SHH30330.1"/>
    <property type="molecule type" value="Genomic_DNA"/>
</dbReference>
<evidence type="ECO:0000313" key="3">
    <source>
        <dbReference type="Proteomes" id="UP000243255"/>
    </source>
</evidence>
<dbReference type="OrthoDB" id="1752964at2"/>
<feature type="transmembrane region" description="Helical" evidence="1">
    <location>
        <begin position="65"/>
        <end position="89"/>
    </location>
</feature>
<reference evidence="3" key="1">
    <citation type="submission" date="2016-11" db="EMBL/GenBank/DDBJ databases">
        <authorList>
            <person name="Varghese N."/>
            <person name="Submissions S."/>
        </authorList>
    </citation>
    <scope>NUCLEOTIDE SEQUENCE [LARGE SCALE GENOMIC DNA]</scope>
    <source>
        <strain evidence="3">DSM 2635</strain>
    </source>
</reference>
<dbReference type="RefSeq" id="WP_073127155.1">
    <property type="nucleotide sequence ID" value="NZ_BAABCH010000083.1"/>
</dbReference>
<name>A0A1M5RVW2_9FIRM</name>
<accession>A0A1M5RVW2</accession>
<keyword evidence="1" id="KW-0812">Transmembrane</keyword>
<sequence length="149" mass="17056">MQKIFDIGERLFFNNILICLLSYIYFNIMPINKITLLFGFIFSILFFGVNLYTGYDTELLLKESLIVGVMGCGLGIFLYLLSMYIHFIMNDPKDAAMLVEPYFSPTMSIIKVFFKKVDINYPIIIAAINTGLVVLGNLLRRLARDKSVI</sequence>
<organism evidence="2 3">
    <name type="scientific">Asaccharospora irregularis DSM 2635</name>
    <dbReference type="NCBI Taxonomy" id="1121321"/>
    <lineage>
        <taxon>Bacteria</taxon>
        <taxon>Bacillati</taxon>
        <taxon>Bacillota</taxon>
        <taxon>Clostridia</taxon>
        <taxon>Peptostreptococcales</taxon>
        <taxon>Peptostreptococcaceae</taxon>
        <taxon>Asaccharospora</taxon>
    </lineage>
</organism>
<proteinExistence type="predicted"/>
<keyword evidence="3" id="KW-1185">Reference proteome</keyword>
<gene>
    <name evidence="2" type="ORF">SAMN04488530_13411</name>
</gene>
<feature type="transmembrane region" description="Helical" evidence="1">
    <location>
        <begin position="119"/>
        <end position="139"/>
    </location>
</feature>
<keyword evidence="1" id="KW-0472">Membrane</keyword>
<evidence type="ECO:0000256" key="1">
    <source>
        <dbReference type="SAM" id="Phobius"/>
    </source>
</evidence>
<protein>
    <submittedName>
        <fullName evidence="2">Uncharacterized protein</fullName>
    </submittedName>
</protein>
<dbReference type="AlphaFoldDB" id="A0A1M5RVW2"/>
<keyword evidence="1" id="KW-1133">Transmembrane helix</keyword>
<feature type="transmembrane region" description="Helical" evidence="1">
    <location>
        <begin position="12"/>
        <end position="28"/>
    </location>
</feature>
<feature type="transmembrane region" description="Helical" evidence="1">
    <location>
        <begin position="34"/>
        <end position="53"/>
    </location>
</feature>